<keyword evidence="7 8" id="KW-0472">Membrane</keyword>
<dbReference type="OrthoDB" id="396983at2"/>
<dbReference type="Proteomes" id="UP000272412">
    <property type="component" value="Unassembled WGS sequence"/>
</dbReference>
<gene>
    <name evidence="10" type="ORF">EGK74_01015</name>
</gene>
<reference evidence="10 11" key="1">
    <citation type="submission" date="2018-11" db="EMBL/GenBank/DDBJ databases">
        <title>Neisseria weixii sp. nov. isolated from the rectal contents of plateau pika (Ochotona cruzoniae).</title>
        <authorList>
            <person name="Zhang G."/>
        </authorList>
    </citation>
    <scope>NUCLEOTIDE SEQUENCE [LARGE SCALE GENOMIC DNA]</scope>
    <source>
        <strain evidence="10 11">10009</strain>
    </source>
</reference>
<keyword evidence="2" id="KW-0813">Transport</keyword>
<evidence type="ECO:0000256" key="4">
    <source>
        <dbReference type="ARBA" id="ARBA00022597"/>
    </source>
</evidence>
<evidence type="ECO:0000313" key="10">
    <source>
        <dbReference type="EMBL" id="RPD90955.1"/>
    </source>
</evidence>
<proteinExistence type="predicted"/>
<dbReference type="EMBL" id="RPFL01000001">
    <property type="protein sequence ID" value="RPD90955.1"/>
    <property type="molecule type" value="Genomic_DNA"/>
</dbReference>
<dbReference type="Pfam" id="PF13303">
    <property type="entry name" value="PTS_EIIC_2"/>
    <property type="match status" value="1"/>
</dbReference>
<sequence>MLQTACSSRGETNIKSLLAQKDINFSLRRYGIDALNFMALGLFGSLIIGLILKTIGGWANLPWLVETGGQAQAGMGAAIGVGVAYALKAPPLVLFSGTIIGLAGAALGGPAGCFIAVAIGTETGKLVSKTTPVDIIATPAATLISGIAASQFVGPLIATAMAQTGALIMWAVELQPVLMGMVVAVLMGMILTLPISSAAIAISLSLSGLAAGAATVGCCAQMVGFAVMGFKENRWSGLLSQGLGTSMLQMPNIVKNPLIWIPPTLSGAILGPVATVGFQMSNIPGGAGMGTSGLVGQVGTINAMGNAPTVWLGIVLLHFVLPAVLTLIIAAFMRKKGWIKDGDLKLDV</sequence>
<evidence type="ECO:0000256" key="8">
    <source>
        <dbReference type="SAM" id="Phobius"/>
    </source>
</evidence>
<keyword evidence="3" id="KW-1003">Cell membrane</keyword>
<name>A0A3N4N6H5_9NEIS</name>
<feature type="transmembrane region" description="Helical" evidence="8">
    <location>
        <begin position="93"/>
        <end position="119"/>
    </location>
</feature>
<dbReference type="GO" id="GO:0005886">
    <property type="term" value="C:plasma membrane"/>
    <property type="evidence" value="ECO:0007669"/>
    <property type="project" value="UniProtKB-SubCell"/>
</dbReference>
<comment type="caution">
    <text evidence="10">The sequence shown here is derived from an EMBL/GenBank/DDBJ whole genome shotgun (WGS) entry which is preliminary data.</text>
</comment>
<feature type="transmembrane region" description="Helical" evidence="8">
    <location>
        <begin position="34"/>
        <end position="52"/>
    </location>
</feature>
<evidence type="ECO:0000313" key="11">
    <source>
        <dbReference type="Proteomes" id="UP000272412"/>
    </source>
</evidence>
<evidence type="ECO:0000259" key="9">
    <source>
        <dbReference type="Pfam" id="PF13303"/>
    </source>
</evidence>
<feature type="transmembrane region" description="Helical" evidence="8">
    <location>
        <begin position="178"/>
        <end position="202"/>
    </location>
</feature>
<evidence type="ECO:0000256" key="5">
    <source>
        <dbReference type="ARBA" id="ARBA00022692"/>
    </source>
</evidence>
<feature type="transmembrane region" description="Helical" evidence="8">
    <location>
        <begin position="209"/>
        <end position="230"/>
    </location>
</feature>
<keyword evidence="5 8" id="KW-0812">Transmembrane</keyword>
<accession>A0A3N4N6H5</accession>
<dbReference type="InterPro" id="IPR003352">
    <property type="entry name" value="PTS_EIIC"/>
</dbReference>
<keyword evidence="11" id="KW-1185">Reference proteome</keyword>
<evidence type="ECO:0000256" key="1">
    <source>
        <dbReference type="ARBA" id="ARBA00004651"/>
    </source>
</evidence>
<dbReference type="GO" id="GO:0008982">
    <property type="term" value="F:protein-N(PI)-phosphohistidine-sugar phosphotransferase activity"/>
    <property type="evidence" value="ECO:0007669"/>
    <property type="project" value="InterPro"/>
</dbReference>
<protein>
    <submittedName>
        <fullName evidence="10">PTS sugar transporter subunit IIC</fullName>
    </submittedName>
</protein>
<feature type="transmembrane region" description="Helical" evidence="8">
    <location>
        <begin position="310"/>
        <end position="332"/>
    </location>
</feature>
<dbReference type="GO" id="GO:0009401">
    <property type="term" value="P:phosphoenolpyruvate-dependent sugar phosphotransferase system"/>
    <property type="evidence" value="ECO:0007669"/>
    <property type="project" value="InterPro"/>
</dbReference>
<evidence type="ECO:0000256" key="3">
    <source>
        <dbReference type="ARBA" id="ARBA00022475"/>
    </source>
</evidence>
<feature type="domain" description="Phosphotransferase system EIIC" evidence="9">
    <location>
        <begin position="33"/>
        <end position="346"/>
    </location>
</feature>
<dbReference type="AlphaFoldDB" id="A0A3N4N6H5"/>
<comment type="subcellular location">
    <subcellularLocation>
        <location evidence="1">Cell membrane</location>
        <topology evidence="1">Multi-pass membrane protein</topology>
    </subcellularLocation>
</comment>
<feature type="transmembrane region" description="Helical" evidence="8">
    <location>
        <begin position="64"/>
        <end position="87"/>
    </location>
</feature>
<evidence type="ECO:0000256" key="6">
    <source>
        <dbReference type="ARBA" id="ARBA00022989"/>
    </source>
</evidence>
<organism evidence="10 11">
    <name type="scientific">Neisseria weixii</name>
    <dbReference type="NCBI Taxonomy" id="1853276"/>
    <lineage>
        <taxon>Bacteria</taxon>
        <taxon>Pseudomonadati</taxon>
        <taxon>Pseudomonadota</taxon>
        <taxon>Betaproteobacteria</taxon>
        <taxon>Neisseriales</taxon>
        <taxon>Neisseriaceae</taxon>
        <taxon>Neisseria</taxon>
    </lineage>
</organism>
<evidence type="ECO:0000256" key="7">
    <source>
        <dbReference type="ARBA" id="ARBA00023136"/>
    </source>
</evidence>
<keyword evidence="4 10" id="KW-0762">Sugar transport</keyword>
<dbReference type="RefSeq" id="WP_123803621.1">
    <property type="nucleotide sequence ID" value="NZ_RPFL01000001.1"/>
</dbReference>
<evidence type="ECO:0000256" key="2">
    <source>
        <dbReference type="ARBA" id="ARBA00022448"/>
    </source>
</evidence>
<keyword evidence="6 8" id="KW-1133">Transmembrane helix</keyword>